<dbReference type="PANTHER" id="PTHR12623:SF10">
    <property type="entry name" value="NGFI-A-BINDING PROTEIN HOMOLOG"/>
    <property type="match status" value="1"/>
</dbReference>
<feature type="region of interest" description="Disordered" evidence="7">
    <location>
        <begin position="466"/>
        <end position="527"/>
    </location>
</feature>
<dbReference type="WBParaSite" id="MBELARI_LOCUS19960">
    <property type="protein sequence ID" value="MBELARI_LOCUS19960"/>
    <property type="gene ID" value="MBELARI_LOCUS19960"/>
</dbReference>
<keyword evidence="4" id="KW-0805">Transcription regulation</keyword>
<accession>A0AAF3J6W9</accession>
<dbReference type="InterPro" id="IPR006989">
    <property type="entry name" value="NAB_co-repressor_dom"/>
</dbReference>
<dbReference type="InterPro" id="IPR039040">
    <property type="entry name" value="NAB_fam"/>
</dbReference>
<protein>
    <submittedName>
        <fullName evidence="11">Uncharacterized protein</fullName>
    </submittedName>
</protein>
<evidence type="ECO:0000256" key="3">
    <source>
        <dbReference type="ARBA" id="ARBA00022491"/>
    </source>
</evidence>
<dbReference type="GO" id="GO:0005634">
    <property type="term" value="C:nucleus"/>
    <property type="evidence" value="ECO:0007669"/>
    <property type="project" value="UniProtKB-SubCell"/>
</dbReference>
<feature type="compositionally biased region" description="Low complexity" evidence="7">
    <location>
        <begin position="486"/>
        <end position="495"/>
    </location>
</feature>
<dbReference type="InterPro" id="IPR013761">
    <property type="entry name" value="SAM/pointed_sf"/>
</dbReference>
<dbReference type="PANTHER" id="PTHR12623">
    <property type="entry name" value="NGFI-A BINDING PROTEIN"/>
    <property type="match status" value="1"/>
</dbReference>
<organism evidence="10 11">
    <name type="scientific">Mesorhabditis belari</name>
    <dbReference type="NCBI Taxonomy" id="2138241"/>
    <lineage>
        <taxon>Eukaryota</taxon>
        <taxon>Metazoa</taxon>
        <taxon>Ecdysozoa</taxon>
        <taxon>Nematoda</taxon>
        <taxon>Chromadorea</taxon>
        <taxon>Rhabditida</taxon>
        <taxon>Rhabditina</taxon>
        <taxon>Rhabditomorpha</taxon>
        <taxon>Rhabditoidea</taxon>
        <taxon>Rhabditidae</taxon>
        <taxon>Mesorhabditinae</taxon>
        <taxon>Mesorhabditis</taxon>
    </lineage>
</organism>
<dbReference type="Gene3D" id="1.20.120.2010">
    <property type="entry name" value="NAB conserved domain 2"/>
    <property type="match status" value="1"/>
</dbReference>
<comment type="similarity">
    <text evidence="2">Belongs to the NAB family.</text>
</comment>
<evidence type="ECO:0000256" key="1">
    <source>
        <dbReference type="ARBA" id="ARBA00004123"/>
    </source>
</evidence>
<sequence length="527" mass="57749">MLLLRVNSIKVESKNTYELLLFDSAKRLPDIPGDGSTFSSSTKIKLRVPKGILVIVVDLIQFCIFPMSDSANTPSPSNVQSTTNVCVSTTATSRPTSSTSKPPIPTSLSEWQLLAVLQRANLVQYYDTFISQGGDDINQIMQCDESEFLEIMSLVGMLSKPLHVRRLQRTLTDFSKDPAAFNLSAIPLIGPPPISNFPTGANPIDFLLPGIASLQQSPSPSLFHPETTTPLTTTTSVAHSTSTISKISTVPITAIDFTNPLSAIGATAANVLSQEYLQSLVASAAAATQQMSRQNEHNITTANSKDPNSIRITKSGLPSSSNSPHISSTDDFVALGDFDPNAPQTETPSLSEAQIRRLNQCATLVVQNLPKLAPKLVQNKKRISQEILDLMALPLTSPQRADEYRKFSAIYGRFDAKRKPDKILTLHEVSVNEAAAQLCMLQPVLLTRRDELFPLSRQVVKDAGYHYTKSRERRRKEDADGEERSTPSMSPSPSMGDDDEHYGSEEKRRKIESIGKDVSHEVSSRKL</sequence>
<evidence type="ECO:0000256" key="6">
    <source>
        <dbReference type="ARBA" id="ARBA00023242"/>
    </source>
</evidence>
<keyword evidence="5" id="KW-0804">Transcription</keyword>
<keyword evidence="3" id="KW-0678">Repressor</keyword>
<dbReference type="AlphaFoldDB" id="A0AAF3J6W9"/>
<evidence type="ECO:0000256" key="2">
    <source>
        <dbReference type="ARBA" id="ARBA00008864"/>
    </source>
</evidence>
<keyword evidence="6" id="KW-0539">Nucleus</keyword>
<feature type="domain" description="NAB co-repressor" evidence="9">
    <location>
        <begin position="350"/>
        <end position="473"/>
    </location>
</feature>
<evidence type="ECO:0000313" key="11">
    <source>
        <dbReference type="WBParaSite" id="MBELARI_LOCUS19960"/>
    </source>
</evidence>
<dbReference type="Pfam" id="PF04904">
    <property type="entry name" value="SAM_NCD1"/>
    <property type="match status" value="1"/>
</dbReference>
<feature type="region of interest" description="Disordered" evidence="7">
    <location>
        <begin position="292"/>
        <end position="349"/>
    </location>
</feature>
<name>A0AAF3J6W9_9BILA</name>
<evidence type="ECO:0000259" key="8">
    <source>
        <dbReference type="Pfam" id="PF04904"/>
    </source>
</evidence>
<evidence type="ECO:0000256" key="4">
    <source>
        <dbReference type="ARBA" id="ARBA00023015"/>
    </source>
</evidence>
<evidence type="ECO:0000256" key="7">
    <source>
        <dbReference type="SAM" id="MobiDB-lite"/>
    </source>
</evidence>
<dbReference type="SUPFAM" id="SSF47769">
    <property type="entry name" value="SAM/Pointed domain"/>
    <property type="match status" value="1"/>
</dbReference>
<feature type="domain" description="Nab N-terminal" evidence="8">
    <location>
        <begin position="105"/>
        <end position="182"/>
    </location>
</feature>
<dbReference type="FunFam" id="1.20.120.2010:FF:000001">
    <property type="entry name" value="NGFI-A-binding protein 1 isoform X1"/>
    <property type="match status" value="1"/>
</dbReference>
<feature type="compositionally biased region" description="Basic and acidic residues" evidence="7">
    <location>
        <begin position="475"/>
        <end position="485"/>
    </location>
</feature>
<dbReference type="InterPro" id="IPR006988">
    <property type="entry name" value="Nab_N"/>
</dbReference>
<dbReference type="InterPro" id="IPR038398">
    <property type="entry name" value="NCD2_sf"/>
</dbReference>
<evidence type="ECO:0000259" key="9">
    <source>
        <dbReference type="Pfam" id="PF04905"/>
    </source>
</evidence>
<comment type="subcellular location">
    <subcellularLocation>
        <location evidence="1">Nucleus</location>
    </subcellularLocation>
</comment>
<feature type="compositionally biased region" description="Basic and acidic residues" evidence="7">
    <location>
        <begin position="501"/>
        <end position="527"/>
    </location>
</feature>
<dbReference type="GO" id="GO:0003712">
    <property type="term" value="F:transcription coregulator activity"/>
    <property type="evidence" value="ECO:0007669"/>
    <property type="project" value="InterPro"/>
</dbReference>
<feature type="compositionally biased region" description="Polar residues" evidence="7">
    <location>
        <begin position="292"/>
        <end position="312"/>
    </location>
</feature>
<evidence type="ECO:0000313" key="10">
    <source>
        <dbReference type="Proteomes" id="UP000887575"/>
    </source>
</evidence>
<dbReference type="Proteomes" id="UP000887575">
    <property type="component" value="Unassembled WGS sequence"/>
</dbReference>
<dbReference type="GO" id="GO:0045892">
    <property type="term" value="P:negative regulation of DNA-templated transcription"/>
    <property type="evidence" value="ECO:0007669"/>
    <property type="project" value="InterPro"/>
</dbReference>
<proteinExistence type="inferred from homology"/>
<evidence type="ECO:0000256" key="5">
    <source>
        <dbReference type="ARBA" id="ARBA00023163"/>
    </source>
</evidence>
<keyword evidence="10" id="KW-1185">Reference proteome</keyword>
<reference evidence="11" key="1">
    <citation type="submission" date="2024-02" db="UniProtKB">
        <authorList>
            <consortium name="WormBaseParasite"/>
        </authorList>
    </citation>
    <scope>IDENTIFICATION</scope>
</reference>
<feature type="compositionally biased region" description="Low complexity" evidence="7">
    <location>
        <begin position="315"/>
        <end position="327"/>
    </location>
</feature>
<dbReference type="Gene3D" id="1.10.150.50">
    <property type="entry name" value="Transcription Factor, Ets-1"/>
    <property type="match status" value="1"/>
</dbReference>
<dbReference type="Pfam" id="PF04905">
    <property type="entry name" value="NCD2"/>
    <property type="match status" value="1"/>
</dbReference>